<protein>
    <submittedName>
        <fullName evidence="4">EAL domain, c-di-GMP-specific phosphodiesterase class I (Or its enzymatically inactive variant)</fullName>
    </submittedName>
</protein>
<dbReference type="InterPro" id="IPR001633">
    <property type="entry name" value="EAL_dom"/>
</dbReference>
<feature type="domain" description="GGDEF" evidence="3">
    <location>
        <begin position="338"/>
        <end position="473"/>
    </location>
</feature>
<dbReference type="SMART" id="SM00267">
    <property type="entry name" value="GGDEF"/>
    <property type="match status" value="1"/>
</dbReference>
<dbReference type="CDD" id="cd01948">
    <property type="entry name" value="EAL"/>
    <property type="match status" value="1"/>
</dbReference>
<dbReference type="SMART" id="SM00052">
    <property type="entry name" value="EAL"/>
    <property type="match status" value="1"/>
</dbReference>
<dbReference type="InterPro" id="IPR043128">
    <property type="entry name" value="Rev_trsase/Diguanyl_cyclase"/>
</dbReference>
<dbReference type="Proteomes" id="UP000198943">
    <property type="component" value="Unassembled WGS sequence"/>
</dbReference>
<feature type="domain" description="EAL" evidence="2">
    <location>
        <begin position="482"/>
        <end position="736"/>
    </location>
</feature>
<keyword evidence="5" id="KW-1185">Reference proteome</keyword>
<gene>
    <name evidence="4" type="ORF">SAMN04487864_11343</name>
</gene>
<dbReference type="PROSITE" id="PS50883">
    <property type="entry name" value="EAL"/>
    <property type="match status" value="1"/>
</dbReference>
<dbReference type="InterPro" id="IPR029787">
    <property type="entry name" value="Nucleotide_cyclase"/>
</dbReference>
<dbReference type="GO" id="GO:0071111">
    <property type="term" value="F:cyclic-guanylate-specific phosphodiesterase activity"/>
    <property type="evidence" value="ECO:0007669"/>
    <property type="project" value="InterPro"/>
</dbReference>
<name>A0A1G6NDJ2_9FIRM</name>
<dbReference type="Gene3D" id="3.20.20.450">
    <property type="entry name" value="EAL domain"/>
    <property type="match status" value="1"/>
</dbReference>
<dbReference type="PROSITE" id="PS50887">
    <property type="entry name" value="GGDEF"/>
    <property type="match status" value="1"/>
</dbReference>
<evidence type="ECO:0000313" key="4">
    <source>
        <dbReference type="EMBL" id="SDC65910.1"/>
    </source>
</evidence>
<dbReference type="InterPro" id="IPR001638">
    <property type="entry name" value="Solute-binding_3/MltF_N"/>
</dbReference>
<organism evidence="4 5">
    <name type="scientific">Succiniclasticum ruminis</name>
    <dbReference type="NCBI Taxonomy" id="40841"/>
    <lineage>
        <taxon>Bacteria</taxon>
        <taxon>Bacillati</taxon>
        <taxon>Bacillota</taxon>
        <taxon>Negativicutes</taxon>
        <taxon>Acidaminococcales</taxon>
        <taxon>Acidaminococcaceae</taxon>
        <taxon>Succiniclasticum</taxon>
    </lineage>
</organism>
<dbReference type="Pfam" id="PF00563">
    <property type="entry name" value="EAL"/>
    <property type="match status" value="1"/>
</dbReference>
<dbReference type="SUPFAM" id="SSF55073">
    <property type="entry name" value="Nucleotide cyclase"/>
    <property type="match status" value="1"/>
</dbReference>
<dbReference type="Gene3D" id="3.30.70.270">
    <property type="match status" value="1"/>
</dbReference>
<sequence>MKETGISKRWLASLFCVFVSLFCFVANLSAASGKEDGETLTVGIPANRCPIFYQDPKTNEIVGIGVDLMRSAAAKTGYHVTFQFVKEKNLKDALDNKSYDLVLPFGSAITGSSGHPSIVSDPFMQTPFTLVTREKHAIPPLNKLRVGMLRSLGGVIETIHQMYPGIRITMYETMDESVDALREGKLDALLNNSYVWSYVLQKPSYSDLAVQPAAVFSVDFRAGTLDTPKGRAIIERLNSGIAALSDMRHRAIILDYTSRRLYRYNIFDYLYEYGLVILLAVLLLASLIVIFVQKQRALRMEQEERLHRLVDHDPLTGLLSVSGFRKRVEELLRAHPDTPYFLSYNNIRDFKFINDSLGREAGDELLKFWADKSMEYLSDEEAMGRITSDRFVVLRAIESEEKMQLDKKNVLDPVQNYFINQGRETQVQICSGIYVLTPEDFRNIDVDRMLDYARVAEQKVRGSRIVDYAFYNPEQWEKGKHVAEVINYLPAAIQSEDLKVWYQPQVDYATGKIIGAEALCRWAHTKLGCLQPADFICTLEKTGLIYDLDSFVWERVCQDLRRWNDQGFRLSVSVNLSRCDVREDRDLAGHFQNLIRTYGLTPDQLRIEITETAYAENPDLLISTTETLRECGFKVEMDDFGSGYSSLNMLKEVPVNRIKLDLRFLTNKGDAEKARIIISHMIQMVRSLGMELIAEGVETVEQAGFLQSQGCTEMQGYLFYKPMTMRQFEKLFESGKQE</sequence>
<dbReference type="SUPFAM" id="SSF53850">
    <property type="entry name" value="Periplasmic binding protein-like II"/>
    <property type="match status" value="1"/>
</dbReference>
<feature type="transmembrane region" description="Helical" evidence="1">
    <location>
        <begin position="270"/>
        <end position="292"/>
    </location>
</feature>
<dbReference type="EMBL" id="FMYW01000013">
    <property type="protein sequence ID" value="SDC65910.1"/>
    <property type="molecule type" value="Genomic_DNA"/>
</dbReference>
<evidence type="ECO:0000256" key="1">
    <source>
        <dbReference type="SAM" id="Phobius"/>
    </source>
</evidence>
<dbReference type="InterPro" id="IPR000160">
    <property type="entry name" value="GGDEF_dom"/>
</dbReference>
<dbReference type="PANTHER" id="PTHR33121">
    <property type="entry name" value="CYCLIC DI-GMP PHOSPHODIESTERASE PDEF"/>
    <property type="match status" value="1"/>
</dbReference>
<dbReference type="InterPro" id="IPR050706">
    <property type="entry name" value="Cyclic-di-GMP_PDE-like"/>
</dbReference>
<keyword evidence="1" id="KW-0812">Transmembrane</keyword>
<keyword evidence="1" id="KW-1133">Transmembrane helix</keyword>
<dbReference type="AlphaFoldDB" id="A0A1G6NDJ2"/>
<evidence type="ECO:0000259" key="3">
    <source>
        <dbReference type="PROSITE" id="PS50887"/>
    </source>
</evidence>
<dbReference type="SUPFAM" id="SSF141868">
    <property type="entry name" value="EAL domain-like"/>
    <property type="match status" value="1"/>
</dbReference>
<dbReference type="Pfam" id="PF00990">
    <property type="entry name" value="GGDEF"/>
    <property type="match status" value="1"/>
</dbReference>
<dbReference type="Gene3D" id="3.40.190.10">
    <property type="entry name" value="Periplasmic binding protein-like II"/>
    <property type="match status" value="2"/>
</dbReference>
<dbReference type="SMART" id="SM00062">
    <property type="entry name" value="PBPb"/>
    <property type="match status" value="1"/>
</dbReference>
<proteinExistence type="predicted"/>
<dbReference type="PANTHER" id="PTHR33121:SF70">
    <property type="entry name" value="SIGNALING PROTEIN YKOW"/>
    <property type="match status" value="1"/>
</dbReference>
<dbReference type="InterPro" id="IPR035919">
    <property type="entry name" value="EAL_sf"/>
</dbReference>
<dbReference type="Pfam" id="PF00497">
    <property type="entry name" value="SBP_bac_3"/>
    <property type="match status" value="1"/>
</dbReference>
<keyword evidence="1" id="KW-0472">Membrane</keyword>
<dbReference type="RefSeq" id="WP_176760516.1">
    <property type="nucleotide sequence ID" value="NZ_FMYW01000013.1"/>
</dbReference>
<evidence type="ECO:0000313" key="5">
    <source>
        <dbReference type="Proteomes" id="UP000198943"/>
    </source>
</evidence>
<evidence type="ECO:0000259" key="2">
    <source>
        <dbReference type="PROSITE" id="PS50883"/>
    </source>
</evidence>
<accession>A0A1G6NDJ2</accession>
<reference evidence="5" key="1">
    <citation type="submission" date="2016-10" db="EMBL/GenBank/DDBJ databases">
        <authorList>
            <person name="Varghese N."/>
            <person name="Submissions S."/>
        </authorList>
    </citation>
    <scope>NUCLEOTIDE SEQUENCE [LARGE SCALE GENOMIC DNA]</scope>
    <source>
        <strain evidence="5">DSM 11005</strain>
    </source>
</reference>